<dbReference type="Pfam" id="PF00665">
    <property type="entry name" value="rve"/>
    <property type="match status" value="1"/>
</dbReference>
<dbReference type="Gene3D" id="3.30.420.10">
    <property type="entry name" value="Ribonuclease H-like superfamily/Ribonuclease H"/>
    <property type="match status" value="1"/>
</dbReference>
<dbReference type="InterPro" id="IPR043128">
    <property type="entry name" value="Rev_trsase/Diguanyl_cyclase"/>
</dbReference>
<dbReference type="InterPro" id="IPR041577">
    <property type="entry name" value="RT_RNaseH_2"/>
</dbReference>
<dbReference type="InterPro" id="IPR000477">
    <property type="entry name" value="RT_dom"/>
</dbReference>
<gene>
    <name evidence="4" type="ORF">KI387_043799</name>
</gene>
<dbReference type="InterPro" id="IPR001584">
    <property type="entry name" value="Integrase_cat-core"/>
</dbReference>
<comment type="caution">
    <text evidence="4">The sequence shown here is derived from an EMBL/GenBank/DDBJ whole genome shotgun (WGS) entry which is preliminary data.</text>
</comment>
<evidence type="ECO:0000259" key="3">
    <source>
        <dbReference type="PROSITE" id="PS50994"/>
    </source>
</evidence>
<dbReference type="GO" id="GO:0003824">
    <property type="term" value="F:catalytic activity"/>
    <property type="evidence" value="ECO:0007669"/>
    <property type="project" value="UniProtKB-KW"/>
</dbReference>
<sequence>MDILAWSYADLKSFKPKDVQHDIPLKEDARAFRQKQRHYNPKILGTIQAEIQKMLDARIIFPIHHSTWVANIVPVRKKNGEIRICVDFRNLNQASLKDNYPLPIMDQVLQAVTGSEMLSMLDGFSGYNQIEVSPEDQFKTAFTTPWGTFAYSRMPFSLTNAGATFQRAMDFAFKGMMGKVIVVYLDDLTVFSKRRSDHCDHLEQVLARCREHGISLNPKKSVFGVTEGKLLGHVVSKEGTKIDAERVKAIQSLTLPTSKNGVHSFFGKVNFLRRFVPDFAEKTRHILNMMKGSPTFRWSDEGKRSFEEIKTSVAHAPVLVCPDFSKNFIMYSYASEHTVSAILMQKNSEDVESPIAFMSYPLKPHELKMTQLEKHAFAVVKAVKNFRYYILNSHTVVLVPDTAVKSILTQQELGSLRGNWIAKVQEYDLDIKPTKLVRGKGLCQLMAENKGSENPDEREDCTDKEQNPLEEPNSLPLVLFITTSDEWYSDIAFFLTYGECPMHLTAKEKRTIRLRAAKYVIWDEGLYKRGIDGVFLRCVDKPQQVKLLESFHNSACGGHFSSSVTAHKIIRARYYWPTLFQDAATWVAKCEPCQQFVGKPKLAALPLRPVIINEPFRQWGIDFIGALNPQSSAGHSYVLTAIDYFTKWVEAIPVKHATSEVVCSFIKENIIVRFGIPDKIVADNASNFSSREVISFCYEYGITLAHASDYYPQGNGQAESSNKNLVTIIRKLVDENQRMWHKSLYDALWADRITPKRSLGMSPFQVLYGTDAELPISAELPALRLARAIEGETFQSSLEKRIMYLAELEEKRVRVVDRITEHQNQVKKLFDKKAKQRDFLVGDLVLLWDKRREPKGMHGKFDSLWRGPFKIKQLNGENSFYLSYLDGAELPLPYSG</sequence>
<proteinExistence type="predicted"/>
<dbReference type="GO" id="GO:0015074">
    <property type="term" value="P:DNA integration"/>
    <property type="evidence" value="ECO:0007669"/>
    <property type="project" value="InterPro"/>
</dbReference>
<feature type="domain" description="Integrase catalytic" evidence="3">
    <location>
        <begin position="605"/>
        <end position="771"/>
    </location>
</feature>
<dbReference type="InterPro" id="IPR036397">
    <property type="entry name" value="RNaseH_sf"/>
</dbReference>
<dbReference type="Pfam" id="PF17919">
    <property type="entry name" value="RT_RNaseH_2"/>
    <property type="match status" value="1"/>
</dbReference>
<dbReference type="Pfam" id="PF17921">
    <property type="entry name" value="Integrase_H2C2"/>
    <property type="match status" value="1"/>
</dbReference>
<accession>A0AA38FM61</accession>
<dbReference type="Gene3D" id="1.10.340.70">
    <property type="match status" value="1"/>
</dbReference>
<reference evidence="4 5" key="1">
    <citation type="journal article" date="2021" name="Nat. Plants">
        <title>The Taxus genome provides insights into paclitaxel biosynthesis.</title>
        <authorList>
            <person name="Xiong X."/>
            <person name="Gou J."/>
            <person name="Liao Q."/>
            <person name="Li Y."/>
            <person name="Zhou Q."/>
            <person name="Bi G."/>
            <person name="Li C."/>
            <person name="Du R."/>
            <person name="Wang X."/>
            <person name="Sun T."/>
            <person name="Guo L."/>
            <person name="Liang H."/>
            <person name="Lu P."/>
            <person name="Wu Y."/>
            <person name="Zhang Z."/>
            <person name="Ro D.K."/>
            <person name="Shang Y."/>
            <person name="Huang S."/>
            <person name="Yan J."/>
        </authorList>
    </citation>
    <scope>NUCLEOTIDE SEQUENCE [LARGE SCALE GENOMIC DNA]</scope>
    <source>
        <strain evidence="4">Ta-2019</strain>
    </source>
</reference>
<dbReference type="OMA" id="PDEREDC"/>
<dbReference type="Pfam" id="PF00078">
    <property type="entry name" value="RVT_1"/>
    <property type="match status" value="1"/>
</dbReference>
<dbReference type="Gene3D" id="3.30.70.270">
    <property type="match status" value="2"/>
</dbReference>
<evidence type="ECO:0000313" key="4">
    <source>
        <dbReference type="EMBL" id="KAH9307127.1"/>
    </source>
</evidence>
<dbReference type="Gene3D" id="3.10.20.370">
    <property type="match status" value="1"/>
</dbReference>
<dbReference type="PANTHER" id="PTHR37984">
    <property type="entry name" value="PROTEIN CBG26694"/>
    <property type="match status" value="1"/>
</dbReference>
<feature type="region of interest" description="Disordered" evidence="2">
    <location>
        <begin position="448"/>
        <end position="470"/>
    </location>
</feature>
<dbReference type="AlphaFoldDB" id="A0AA38FM61"/>
<dbReference type="InterPro" id="IPR043502">
    <property type="entry name" value="DNA/RNA_pol_sf"/>
</dbReference>
<dbReference type="InterPro" id="IPR041588">
    <property type="entry name" value="Integrase_H2C2"/>
</dbReference>
<organism evidence="4 5">
    <name type="scientific">Taxus chinensis</name>
    <name type="common">Chinese yew</name>
    <name type="synonym">Taxus wallichiana var. chinensis</name>
    <dbReference type="NCBI Taxonomy" id="29808"/>
    <lineage>
        <taxon>Eukaryota</taxon>
        <taxon>Viridiplantae</taxon>
        <taxon>Streptophyta</taxon>
        <taxon>Embryophyta</taxon>
        <taxon>Tracheophyta</taxon>
        <taxon>Spermatophyta</taxon>
        <taxon>Pinopsida</taxon>
        <taxon>Pinidae</taxon>
        <taxon>Conifers II</taxon>
        <taxon>Cupressales</taxon>
        <taxon>Taxaceae</taxon>
        <taxon>Taxus</taxon>
    </lineage>
</organism>
<keyword evidence="5" id="KW-1185">Reference proteome</keyword>
<dbReference type="SUPFAM" id="SSF56672">
    <property type="entry name" value="DNA/RNA polymerases"/>
    <property type="match status" value="1"/>
</dbReference>
<feature type="compositionally biased region" description="Basic and acidic residues" evidence="2">
    <location>
        <begin position="450"/>
        <end position="467"/>
    </location>
</feature>
<dbReference type="GO" id="GO:0003676">
    <property type="term" value="F:nucleic acid binding"/>
    <property type="evidence" value="ECO:0007669"/>
    <property type="project" value="InterPro"/>
</dbReference>
<protein>
    <recommendedName>
        <fullName evidence="3">Integrase catalytic domain-containing protein</fullName>
    </recommendedName>
</protein>
<dbReference type="PANTHER" id="PTHR37984:SF5">
    <property type="entry name" value="PROTEIN NYNRIN-LIKE"/>
    <property type="match status" value="1"/>
</dbReference>
<dbReference type="CDD" id="cd01647">
    <property type="entry name" value="RT_LTR"/>
    <property type="match status" value="1"/>
</dbReference>
<dbReference type="Gene3D" id="3.10.10.10">
    <property type="entry name" value="HIV Type 1 Reverse Transcriptase, subunit A, domain 1"/>
    <property type="match status" value="1"/>
</dbReference>
<evidence type="ECO:0000256" key="1">
    <source>
        <dbReference type="ARBA" id="ARBA00023268"/>
    </source>
</evidence>
<dbReference type="EMBL" id="JAHRHJ020000008">
    <property type="protein sequence ID" value="KAH9307127.1"/>
    <property type="molecule type" value="Genomic_DNA"/>
</dbReference>
<dbReference type="InterPro" id="IPR012337">
    <property type="entry name" value="RNaseH-like_sf"/>
</dbReference>
<dbReference type="Proteomes" id="UP000824469">
    <property type="component" value="Unassembled WGS sequence"/>
</dbReference>
<dbReference type="PROSITE" id="PS50994">
    <property type="entry name" value="INTEGRASE"/>
    <property type="match status" value="1"/>
</dbReference>
<keyword evidence="1" id="KW-0511">Multifunctional enzyme</keyword>
<name>A0AA38FM61_TAXCH</name>
<evidence type="ECO:0000256" key="2">
    <source>
        <dbReference type="SAM" id="MobiDB-lite"/>
    </source>
</evidence>
<evidence type="ECO:0000313" key="5">
    <source>
        <dbReference type="Proteomes" id="UP000824469"/>
    </source>
</evidence>
<dbReference type="SUPFAM" id="SSF53098">
    <property type="entry name" value="Ribonuclease H-like"/>
    <property type="match status" value="1"/>
</dbReference>
<dbReference type="FunFam" id="3.30.70.270:FF:000020">
    <property type="entry name" value="Transposon Tf2-6 polyprotein-like Protein"/>
    <property type="match status" value="1"/>
</dbReference>
<dbReference type="InterPro" id="IPR050951">
    <property type="entry name" value="Retrovirus_Pol_polyprotein"/>
</dbReference>